<evidence type="ECO:0000313" key="1">
    <source>
        <dbReference type="EMBL" id="EPY16509.1"/>
    </source>
</evidence>
<evidence type="ECO:0000313" key="2">
    <source>
        <dbReference type="Proteomes" id="UP000015354"/>
    </source>
</evidence>
<organism evidence="1 2">
    <name type="scientific">Strigomonas culicis</name>
    <dbReference type="NCBI Taxonomy" id="28005"/>
    <lineage>
        <taxon>Eukaryota</taxon>
        <taxon>Discoba</taxon>
        <taxon>Euglenozoa</taxon>
        <taxon>Kinetoplastea</taxon>
        <taxon>Metakinetoplastina</taxon>
        <taxon>Trypanosomatida</taxon>
        <taxon>Trypanosomatidae</taxon>
        <taxon>Strigomonadinae</taxon>
        <taxon>Strigomonas</taxon>
    </lineage>
</organism>
<comment type="caution">
    <text evidence="1">The sequence shown here is derived from an EMBL/GenBank/DDBJ whole genome shotgun (WGS) entry which is preliminary data.</text>
</comment>
<sequence>MRSFTTTHFNNTSASDTLVPHAALRKVHISKRPQQTASASILCASLNPFCEAVKCSVRPCSSFSECTPTI</sequence>
<reference evidence="1 2" key="1">
    <citation type="journal article" date="2013" name="PLoS ONE">
        <title>Predicting the Proteins of Angomonas deanei, Strigomonas culicis and Their Respective Endosymbionts Reveals New Aspects of the Trypanosomatidae Family.</title>
        <authorList>
            <person name="Motta M.C."/>
            <person name="Martins A.C."/>
            <person name="de Souza S.S."/>
            <person name="Catta-Preta C.M."/>
            <person name="Silva R."/>
            <person name="Klein C.C."/>
            <person name="de Almeida L.G."/>
            <person name="de Lima Cunha O."/>
            <person name="Ciapina L.P."/>
            <person name="Brocchi M."/>
            <person name="Colabardini A.C."/>
            <person name="de Araujo Lima B."/>
            <person name="Machado C.R."/>
            <person name="de Almeida Soares C.M."/>
            <person name="Probst C.M."/>
            <person name="de Menezes C.B."/>
            <person name="Thompson C.E."/>
            <person name="Bartholomeu D.C."/>
            <person name="Gradia D.F."/>
            <person name="Pavoni D.P."/>
            <person name="Grisard E.C."/>
            <person name="Fantinatti-Garboggini F."/>
            <person name="Marchini F.K."/>
            <person name="Rodrigues-Luiz G.F."/>
            <person name="Wagner G."/>
            <person name="Goldman G.H."/>
            <person name="Fietto J.L."/>
            <person name="Elias M.C."/>
            <person name="Goldman M.H."/>
            <person name="Sagot M.F."/>
            <person name="Pereira M."/>
            <person name="Stoco P.H."/>
            <person name="de Mendonca-Neto R.P."/>
            <person name="Teixeira S.M."/>
            <person name="Maciel T.E."/>
            <person name="de Oliveira Mendes T.A."/>
            <person name="Urmenyi T.P."/>
            <person name="de Souza W."/>
            <person name="Schenkman S."/>
            <person name="de Vasconcelos A.T."/>
        </authorList>
    </citation>
    <scope>NUCLEOTIDE SEQUENCE [LARGE SCALE GENOMIC DNA]</scope>
</reference>
<name>S9THZ6_9TRYP</name>
<dbReference type="AlphaFoldDB" id="S9THZ6"/>
<dbReference type="Proteomes" id="UP000015354">
    <property type="component" value="Unassembled WGS sequence"/>
</dbReference>
<dbReference type="EMBL" id="ATMH01011088">
    <property type="protein sequence ID" value="EPY16509.1"/>
    <property type="molecule type" value="Genomic_DNA"/>
</dbReference>
<protein>
    <submittedName>
        <fullName evidence="1">Uncharacterized protein</fullName>
    </submittedName>
</protein>
<proteinExistence type="predicted"/>
<gene>
    <name evidence="1" type="ORF">STCU_11187</name>
</gene>
<keyword evidence="2" id="KW-1185">Reference proteome</keyword>
<accession>S9THZ6</accession>